<protein>
    <submittedName>
        <fullName evidence="4">Uncharacterized protein</fullName>
    </submittedName>
</protein>
<keyword evidence="2" id="KW-0812">Transmembrane</keyword>
<evidence type="ECO:0000256" key="2">
    <source>
        <dbReference type="SAM" id="Phobius"/>
    </source>
</evidence>
<name>A0A427XCM7_9TREE</name>
<dbReference type="AlphaFoldDB" id="A0A427XCM7"/>
<feature type="compositionally biased region" description="Polar residues" evidence="1">
    <location>
        <begin position="154"/>
        <end position="170"/>
    </location>
</feature>
<feature type="signal peptide" evidence="3">
    <location>
        <begin position="1"/>
        <end position="19"/>
    </location>
</feature>
<keyword evidence="2" id="KW-1133">Transmembrane helix</keyword>
<feature type="compositionally biased region" description="Polar residues" evidence="1">
    <location>
        <begin position="118"/>
        <end position="133"/>
    </location>
</feature>
<evidence type="ECO:0000313" key="4">
    <source>
        <dbReference type="EMBL" id="RSH76640.1"/>
    </source>
</evidence>
<accession>A0A427XCM7</accession>
<keyword evidence="3" id="KW-0732">Signal</keyword>
<reference evidence="4 5" key="1">
    <citation type="submission" date="2018-11" db="EMBL/GenBank/DDBJ databases">
        <title>Genome sequence of Apiotrichum porosum DSM 27194.</title>
        <authorList>
            <person name="Aliyu H."/>
            <person name="Gorte O."/>
            <person name="Ochsenreither K."/>
        </authorList>
    </citation>
    <scope>NUCLEOTIDE SEQUENCE [LARGE SCALE GENOMIC DNA]</scope>
    <source>
        <strain evidence="4 5">DSM 27194</strain>
    </source>
</reference>
<organism evidence="4 5">
    <name type="scientific">Apiotrichum porosum</name>
    <dbReference type="NCBI Taxonomy" id="105984"/>
    <lineage>
        <taxon>Eukaryota</taxon>
        <taxon>Fungi</taxon>
        <taxon>Dikarya</taxon>
        <taxon>Basidiomycota</taxon>
        <taxon>Agaricomycotina</taxon>
        <taxon>Tremellomycetes</taxon>
        <taxon>Trichosporonales</taxon>
        <taxon>Trichosporonaceae</taxon>
        <taxon>Apiotrichum</taxon>
    </lineage>
</organism>
<feature type="chain" id="PRO_5019197446" evidence="3">
    <location>
        <begin position="20"/>
        <end position="233"/>
    </location>
</feature>
<feature type="region of interest" description="Disordered" evidence="1">
    <location>
        <begin position="113"/>
        <end position="133"/>
    </location>
</feature>
<comment type="caution">
    <text evidence="4">The sequence shown here is derived from an EMBL/GenBank/DDBJ whole genome shotgun (WGS) entry which is preliminary data.</text>
</comment>
<feature type="compositionally biased region" description="Low complexity" evidence="1">
    <location>
        <begin position="171"/>
        <end position="181"/>
    </location>
</feature>
<feature type="transmembrane region" description="Helical" evidence="2">
    <location>
        <begin position="48"/>
        <end position="72"/>
    </location>
</feature>
<evidence type="ECO:0000313" key="5">
    <source>
        <dbReference type="Proteomes" id="UP000279236"/>
    </source>
</evidence>
<keyword evidence="2" id="KW-0472">Membrane</keyword>
<dbReference type="EMBL" id="RSCE01000022">
    <property type="protein sequence ID" value="RSH76640.1"/>
    <property type="molecule type" value="Genomic_DNA"/>
</dbReference>
<feature type="region of interest" description="Disordered" evidence="1">
    <location>
        <begin position="149"/>
        <end position="233"/>
    </location>
</feature>
<sequence length="233" mass="24901">MPLWSAAALGLVIAEIVYGQQLTLNSPFVLGVVDNHATVVNYDLTTGAVAGIACGAVVGAIAIFTLIIYFCCRRRLGNFLAEKEYRRHREESQVTGVDLISPYADLLVSRTTDPEPITSPSMSQITANTPTVTTRDKHGVVTDYMEGLHREESGTQTDSGIATSSGGTAISESHQASSSQSRKIGPESTTSISVPVAAPSQSGEVLQHHDGGRLAVASQEEVPPQYDEQWRDD</sequence>
<proteinExistence type="predicted"/>
<evidence type="ECO:0000256" key="1">
    <source>
        <dbReference type="SAM" id="MobiDB-lite"/>
    </source>
</evidence>
<feature type="compositionally biased region" description="Polar residues" evidence="1">
    <location>
        <begin position="187"/>
        <end position="204"/>
    </location>
</feature>
<dbReference type="GeneID" id="39589930"/>
<dbReference type="RefSeq" id="XP_028471787.1">
    <property type="nucleotide sequence ID" value="XM_028620912.1"/>
</dbReference>
<evidence type="ECO:0000256" key="3">
    <source>
        <dbReference type="SAM" id="SignalP"/>
    </source>
</evidence>
<dbReference type="Proteomes" id="UP000279236">
    <property type="component" value="Unassembled WGS sequence"/>
</dbReference>
<keyword evidence="5" id="KW-1185">Reference proteome</keyword>
<gene>
    <name evidence="4" type="ORF">EHS24_005387</name>
</gene>